<accession>A0A413PPT1</accession>
<organism evidence="3 4">
    <name type="scientific">Anaerobutyricum hallii</name>
    <dbReference type="NCBI Taxonomy" id="39488"/>
    <lineage>
        <taxon>Bacteria</taxon>
        <taxon>Bacillati</taxon>
        <taxon>Bacillota</taxon>
        <taxon>Clostridia</taxon>
        <taxon>Lachnospirales</taxon>
        <taxon>Lachnospiraceae</taxon>
        <taxon>Anaerobutyricum</taxon>
    </lineage>
</organism>
<reference evidence="3 4" key="1">
    <citation type="submission" date="2018-08" db="EMBL/GenBank/DDBJ databases">
        <title>A genome reference for cultivated species of the human gut microbiota.</title>
        <authorList>
            <person name="Zou Y."/>
            <person name="Xue W."/>
            <person name="Luo G."/>
        </authorList>
    </citation>
    <scope>NUCLEOTIDE SEQUENCE [LARGE SCALE GENOMIC DNA]</scope>
    <source>
        <strain evidence="3 4">AM48-23BH</strain>
    </source>
</reference>
<dbReference type="InterPro" id="IPR003961">
    <property type="entry name" value="FN3_dom"/>
</dbReference>
<dbReference type="PROSITE" id="PS50853">
    <property type="entry name" value="FN3"/>
    <property type="match status" value="1"/>
</dbReference>
<dbReference type="Gene3D" id="2.60.40.10">
    <property type="entry name" value="Immunoglobulins"/>
    <property type="match status" value="1"/>
</dbReference>
<feature type="compositionally biased region" description="Polar residues" evidence="1">
    <location>
        <begin position="180"/>
        <end position="190"/>
    </location>
</feature>
<dbReference type="EMBL" id="QSEP01000137">
    <property type="protein sequence ID" value="RGZ78157.1"/>
    <property type="molecule type" value="Genomic_DNA"/>
</dbReference>
<dbReference type="Pfam" id="PF00041">
    <property type="entry name" value="fn3"/>
    <property type="match status" value="1"/>
</dbReference>
<feature type="domain" description="Fibronectin type-III" evidence="2">
    <location>
        <begin position="192"/>
        <end position="279"/>
    </location>
</feature>
<evidence type="ECO:0000313" key="4">
    <source>
        <dbReference type="Proteomes" id="UP000286561"/>
    </source>
</evidence>
<dbReference type="InterPro" id="IPR013783">
    <property type="entry name" value="Ig-like_fold"/>
</dbReference>
<dbReference type="AlphaFoldDB" id="A0A413PPT1"/>
<name>A0A413PPT1_9FIRM</name>
<dbReference type="Gene3D" id="3.80.10.10">
    <property type="entry name" value="Ribonuclease Inhibitor"/>
    <property type="match status" value="1"/>
</dbReference>
<feature type="compositionally biased region" description="Low complexity" evidence="1">
    <location>
        <begin position="165"/>
        <end position="179"/>
    </location>
</feature>
<dbReference type="InterPro" id="IPR036116">
    <property type="entry name" value="FN3_sf"/>
</dbReference>
<evidence type="ECO:0000256" key="1">
    <source>
        <dbReference type="SAM" id="MobiDB-lite"/>
    </source>
</evidence>
<protein>
    <recommendedName>
        <fullName evidence="2">Fibronectin type-III domain-containing protein</fullName>
    </recommendedName>
</protein>
<gene>
    <name evidence="3" type="ORF">DW972_13755</name>
</gene>
<proteinExistence type="predicted"/>
<dbReference type="InterPro" id="IPR032675">
    <property type="entry name" value="LRR_dom_sf"/>
</dbReference>
<dbReference type="SUPFAM" id="SSF49265">
    <property type="entry name" value="Fibronectin type III"/>
    <property type="match status" value="1"/>
</dbReference>
<dbReference type="CDD" id="cd00063">
    <property type="entry name" value="FN3"/>
    <property type="match status" value="1"/>
</dbReference>
<sequence>MCQKKGQGSMSKRTKIVGIIFAMVMGFTQIFGAAVPVNAATQQKKCSHDYALVGDFGVRKHEMEDPDPYTIITCYHGHDKKVVIPDRITFINYNDRKVTGDVVQIDYDAFNDTGVEEIVLPDTIFALPDRDDKGLKDVLFWVHKGSSAEKEVKDHGYRYAYLKDSTSSNKPNNSTNKPNGSINKPNNTTNKVNSTVIKKIARSKKSAKISWKKVKCDKYQIRYSTQKNMKKAMYITYKNSKTSATIKGLKKNKKYYVQIRTKAGKKYSAWSKAKIIKKR</sequence>
<evidence type="ECO:0000313" key="3">
    <source>
        <dbReference type="EMBL" id="RGZ78157.1"/>
    </source>
</evidence>
<evidence type="ECO:0000259" key="2">
    <source>
        <dbReference type="PROSITE" id="PS50853"/>
    </source>
</evidence>
<comment type="caution">
    <text evidence="3">The sequence shown here is derived from an EMBL/GenBank/DDBJ whole genome shotgun (WGS) entry which is preliminary data.</text>
</comment>
<dbReference type="Proteomes" id="UP000286561">
    <property type="component" value="Unassembled WGS sequence"/>
</dbReference>
<feature type="region of interest" description="Disordered" evidence="1">
    <location>
        <begin position="163"/>
        <end position="190"/>
    </location>
</feature>